<organism evidence="2 3">
    <name type="scientific">Posidoniimonas corsicana</name>
    <dbReference type="NCBI Taxonomy" id="1938618"/>
    <lineage>
        <taxon>Bacteria</taxon>
        <taxon>Pseudomonadati</taxon>
        <taxon>Planctomycetota</taxon>
        <taxon>Planctomycetia</taxon>
        <taxon>Pirellulales</taxon>
        <taxon>Lacipirellulaceae</taxon>
        <taxon>Posidoniimonas</taxon>
    </lineage>
</organism>
<gene>
    <name evidence="2" type="ORF">KOR34_18710</name>
</gene>
<keyword evidence="3" id="KW-1185">Reference proteome</keyword>
<dbReference type="OrthoDB" id="6233025at2"/>
<sequence>MKKVYWRPRTVSRTALLLIAMLSVAGLVISEFTKTEQRRPYRESKLAAARAAEEAFEIIKEARVEAGPPIDSDHDPSETGIIGLPTSVITSVHGVLPAKQVSVNPNFAAVMVEMLREAGAKKGDVVALGLSGSFPALNICAVAACETLGLEPLVISSASASEWGANVPHLMWIDMERILNEKGVLHTRSLAVSPGGQEDEGPATEEGMEAVREGAERNGLKLIEEDSLEDHVKARRDIYRDALGGRPIKVYVNVGGGATSVGTHIGKDLFEPGLNLVAPPRVDRLPGVMPQLAKEGIPCIHLVNIVNLAARYGLLQPLETPSEEGDEFIQLREVGTAGVFQGIDYRKPVVAFVLATILFALWGFIRTDIGFRLLRGGAARKAAGPPEPMV</sequence>
<name>A0A5C5VE75_9BACT</name>
<dbReference type="AlphaFoldDB" id="A0A5C5VE75"/>
<comment type="caution">
    <text evidence="2">The sequence shown here is derived from an EMBL/GenBank/DDBJ whole genome shotgun (WGS) entry which is preliminary data.</text>
</comment>
<dbReference type="EMBL" id="SIHJ01000001">
    <property type="protein sequence ID" value="TWT36926.1"/>
    <property type="molecule type" value="Genomic_DNA"/>
</dbReference>
<evidence type="ECO:0000313" key="3">
    <source>
        <dbReference type="Proteomes" id="UP000316714"/>
    </source>
</evidence>
<keyword evidence="1" id="KW-0812">Transmembrane</keyword>
<dbReference type="InterPro" id="IPR027602">
    <property type="entry name" value="PGA_system"/>
</dbReference>
<evidence type="ECO:0000256" key="1">
    <source>
        <dbReference type="SAM" id="Phobius"/>
    </source>
</evidence>
<dbReference type="Proteomes" id="UP000316714">
    <property type="component" value="Unassembled WGS sequence"/>
</dbReference>
<protein>
    <recommendedName>
        <fullName evidence="4">Poly-gamma-glutamate system protein</fullName>
    </recommendedName>
</protein>
<keyword evidence="1" id="KW-1133">Transmembrane helix</keyword>
<evidence type="ECO:0000313" key="2">
    <source>
        <dbReference type="EMBL" id="TWT36926.1"/>
    </source>
</evidence>
<feature type="transmembrane region" description="Helical" evidence="1">
    <location>
        <begin position="349"/>
        <end position="365"/>
    </location>
</feature>
<dbReference type="NCBIfam" id="TIGR04332">
    <property type="entry name" value="gamma_Glu_sys"/>
    <property type="match status" value="1"/>
</dbReference>
<accession>A0A5C5VE75</accession>
<reference evidence="2 3" key="1">
    <citation type="submission" date="2019-02" db="EMBL/GenBank/DDBJ databases">
        <title>Deep-cultivation of Planctomycetes and their phenomic and genomic characterization uncovers novel biology.</title>
        <authorList>
            <person name="Wiegand S."/>
            <person name="Jogler M."/>
            <person name="Boedeker C."/>
            <person name="Pinto D."/>
            <person name="Vollmers J."/>
            <person name="Rivas-Marin E."/>
            <person name="Kohn T."/>
            <person name="Peeters S.H."/>
            <person name="Heuer A."/>
            <person name="Rast P."/>
            <person name="Oberbeckmann S."/>
            <person name="Bunk B."/>
            <person name="Jeske O."/>
            <person name="Meyerdierks A."/>
            <person name="Storesund J.E."/>
            <person name="Kallscheuer N."/>
            <person name="Luecker S."/>
            <person name="Lage O.M."/>
            <person name="Pohl T."/>
            <person name="Merkel B.J."/>
            <person name="Hornburger P."/>
            <person name="Mueller R.-W."/>
            <person name="Bruemmer F."/>
            <person name="Labrenz M."/>
            <person name="Spormann A.M."/>
            <person name="Op Den Camp H."/>
            <person name="Overmann J."/>
            <person name="Amann R."/>
            <person name="Jetten M.S.M."/>
            <person name="Mascher T."/>
            <person name="Medema M.H."/>
            <person name="Devos D.P."/>
            <person name="Kaster A.-K."/>
            <person name="Ovreas L."/>
            <person name="Rohde M."/>
            <person name="Galperin M.Y."/>
            <person name="Jogler C."/>
        </authorList>
    </citation>
    <scope>NUCLEOTIDE SEQUENCE [LARGE SCALE GENOMIC DNA]</scope>
    <source>
        <strain evidence="2 3">KOR34</strain>
    </source>
</reference>
<evidence type="ECO:0008006" key="4">
    <source>
        <dbReference type="Google" id="ProtNLM"/>
    </source>
</evidence>
<proteinExistence type="predicted"/>
<dbReference type="RefSeq" id="WP_146564244.1">
    <property type="nucleotide sequence ID" value="NZ_SIHJ01000001.1"/>
</dbReference>
<keyword evidence="1" id="KW-0472">Membrane</keyword>